<evidence type="ECO:0000256" key="1">
    <source>
        <dbReference type="SAM" id="Phobius"/>
    </source>
</evidence>
<feature type="transmembrane region" description="Helical" evidence="1">
    <location>
        <begin position="88"/>
        <end position="104"/>
    </location>
</feature>
<proteinExistence type="predicted"/>
<gene>
    <name evidence="2" type="ORF">DFH08DRAFT_944802</name>
</gene>
<reference evidence="2" key="1">
    <citation type="submission" date="2023-03" db="EMBL/GenBank/DDBJ databases">
        <title>Massive genome expansion in bonnet fungi (Mycena s.s.) driven by repeated elements and novel gene families across ecological guilds.</title>
        <authorList>
            <consortium name="Lawrence Berkeley National Laboratory"/>
            <person name="Harder C.B."/>
            <person name="Miyauchi S."/>
            <person name="Viragh M."/>
            <person name="Kuo A."/>
            <person name="Thoen E."/>
            <person name="Andreopoulos B."/>
            <person name="Lu D."/>
            <person name="Skrede I."/>
            <person name="Drula E."/>
            <person name="Henrissat B."/>
            <person name="Morin E."/>
            <person name="Kohler A."/>
            <person name="Barry K."/>
            <person name="LaButti K."/>
            <person name="Morin E."/>
            <person name="Salamov A."/>
            <person name="Lipzen A."/>
            <person name="Mereny Z."/>
            <person name="Hegedus B."/>
            <person name="Baldrian P."/>
            <person name="Stursova M."/>
            <person name="Weitz H."/>
            <person name="Taylor A."/>
            <person name="Grigoriev I.V."/>
            <person name="Nagy L.G."/>
            <person name="Martin F."/>
            <person name="Kauserud H."/>
        </authorList>
    </citation>
    <scope>NUCLEOTIDE SEQUENCE</scope>
    <source>
        <strain evidence="2">CBHHK002</strain>
    </source>
</reference>
<dbReference type="EMBL" id="JARIHO010000091">
    <property type="protein sequence ID" value="KAJ7306826.1"/>
    <property type="molecule type" value="Genomic_DNA"/>
</dbReference>
<organism evidence="2 3">
    <name type="scientific">Mycena albidolilacea</name>
    <dbReference type="NCBI Taxonomy" id="1033008"/>
    <lineage>
        <taxon>Eukaryota</taxon>
        <taxon>Fungi</taxon>
        <taxon>Dikarya</taxon>
        <taxon>Basidiomycota</taxon>
        <taxon>Agaricomycotina</taxon>
        <taxon>Agaricomycetes</taxon>
        <taxon>Agaricomycetidae</taxon>
        <taxon>Agaricales</taxon>
        <taxon>Marasmiineae</taxon>
        <taxon>Mycenaceae</taxon>
        <taxon>Mycena</taxon>
    </lineage>
</organism>
<evidence type="ECO:0000313" key="3">
    <source>
        <dbReference type="Proteomes" id="UP001218218"/>
    </source>
</evidence>
<protein>
    <submittedName>
        <fullName evidence="2">Uncharacterized protein</fullName>
    </submittedName>
</protein>
<keyword evidence="1" id="KW-0812">Transmembrane</keyword>
<keyword evidence="1" id="KW-1133">Transmembrane helix</keyword>
<keyword evidence="1" id="KW-0472">Membrane</keyword>
<keyword evidence="3" id="KW-1185">Reference proteome</keyword>
<evidence type="ECO:0000313" key="2">
    <source>
        <dbReference type="EMBL" id="KAJ7306826.1"/>
    </source>
</evidence>
<accession>A0AAD7EAU2</accession>
<dbReference type="Proteomes" id="UP001218218">
    <property type="component" value="Unassembled WGS sequence"/>
</dbReference>
<sequence>MYCPPHPGHPPPARFSDATPARHPDAGLCPSSAKCLVSGTSGRRQLAILLFPHSLSPFFEHRCYFPAYLSATFQSNALESSNLNRNDFILMHYIYCIVIMLVPISGLGDLAALATSPVNFLFWYFAVFWAWDEEPSAAGTLKGNRRDTFLES</sequence>
<name>A0AAD7EAU2_9AGAR</name>
<dbReference type="AlphaFoldDB" id="A0AAD7EAU2"/>
<comment type="caution">
    <text evidence="2">The sequence shown here is derived from an EMBL/GenBank/DDBJ whole genome shotgun (WGS) entry which is preliminary data.</text>
</comment>